<reference evidence="5" key="2">
    <citation type="journal article" date="2024" name="Antonie Van Leeuwenhoek">
        <title>Roseihalotalea indica gen. nov., sp. nov., a halophilic Bacteroidetes from mesopelagic Southwest Indian Ocean with higher carbohydrate metabolic potential.</title>
        <authorList>
            <person name="Chen B."/>
            <person name="Zhang M."/>
            <person name="Lin D."/>
            <person name="Ye J."/>
            <person name="Tang K."/>
        </authorList>
    </citation>
    <scope>NUCLEOTIDE SEQUENCE</scope>
    <source>
        <strain evidence="5">TK19036</strain>
    </source>
</reference>
<dbReference type="GO" id="GO:0004414">
    <property type="term" value="F:homoserine O-acetyltransferase activity"/>
    <property type="evidence" value="ECO:0007669"/>
    <property type="project" value="UniProtKB-UniRule"/>
</dbReference>
<dbReference type="Pfam" id="PF00561">
    <property type="entry name" value="Abhydrolase_1"/>
    <property type="match status" value="1"/>
</dbReference>
<feature type="active site" description="Nucleophile" evidence="2 3">
    <location>
        <position position="136"/>
    </location>
</feature>
<feature type="binding site" evidence="2">
    <location>
        <position position="320"/>
    </location>
    <ligand>
        <name>substrate</name>
    </ligand>
</feature>
<comment type="similarity">
    <text evidence="2">Belongs to the AB hydrolase superfamily. MetX family.</text>
</comment>
<dbReference type="InterPro" id="IPR029058">
    <property type="entry name" value="AB_hydrolase_fold"/>
</dbReference>
<feature type="domain" description="AB hydrolase-1" evidence="4">
    <location>
        <begin position="43"/>
        <end position="325"/>
    </location>
</feature>
<keyword evidence="2" id="KW-0028">Amino-acid biosynthesis</keyword>
<dbReference type="GO" id="GO:0009086">
    <property type="term" value="P:methionine biosynthetic process"/>
    <property type="evidence" value="ECO:0007669"/>
    <property type="project" value="UniProtKB-UniRule"/>
</dbReference>
<keyword evidence="2" id="KW-0486">Methionine biosynthesis</keyword>
<dbReference type="PIRSF" id="PIRSF000443">
    <property type="entry name" value="Homoser_Ac_trans"/>
    <property type="match status" value="1"/>
</dbReference>
<keyword evidence="1 2" id="KW-0808">Transferase</keyword>
<dbReference type="GO" id="GO:0009092">
    <property type="term" value="P:homoserine metabolic process"/>
    <property type="evidence" value="ECO:0007669"/>
    <property type="project" value="TreeGrafter"/>
</dbReference>
<dbReference type="AlphaFoldDB" id="A0AA49GHR0"/>
<comment type="function">
    <text evidence="2">Transfers an acetyl group from acetyl-CoA to L-homoserine, forming acetyl-L-homoserine.</text>
</comment>
<keyword evidence="2" id="KW-0963">Cytoplasm</keyword>
<comment type="subunit">
    <text evidence="2">Homodimer.</text>
</comment>
<reference evidence="5" key="1">
    <citation type="journal article" date="2023" name="Comput. Struct. Biotechnol. J.">
        <title>Discovery of a novel marine Bacteroidetes with a rich repertoire of carbohydrate-active enzymes.</title>
        <authorList>
            <person name="Chen B."/>
            <person name="Liu G."/>
            <person name="Chen Q."/>
            <person name="Wang H."/>
            <person name="Liu L."/>
            <person name="Tang K."/>
        </authorList>
    </citation>
    <scope>NUCLEOTIDE SEQUENCE</scope>
    <source>
        <strain evidence="5">TK19036</strain>
    </source>
</reference>
<dbReference type="InterPro" id="IPR008220">
    <property type="entry name" value="HAT_MetX-like"/>
</dbReference>
<protein>
    <recommendedName>
        <fullName evidence="2">Homoserine O-acetyltransferase</fullName>
        <shortName evidence="2">HAT</shortName>
        <ecNumber evidence="2">2.3.1.31</ecNumber>
    </recommendedName>
    <alternativeName>
        <fullName evidence="2">Homoserine transacetylase</fullName>
        <shortName evidence="2">HTA</shortName>
    </alternativeName>
</protein>
<sequence length="352" mass="39748">MVEEHTFQYNQTFQLESGESLPGFQLLYSTYGTLNADKDNIIWVCHALTGNANVLDWWSGLFGEGRLYNPREHFVICVNMLGSCYGSTGPLSINPETQQPFYHSFPSLTNRDVVQAFDLLRQHLGFGQIHTLIGGSMGGQQALEWSIMQPDVARHLIQVASNAQHSPWGIAFNESQRMAIQSDASWPENQPDAGLVGMRTARSIALLSYRHYRTYQKTQQESATDKLDNYRASSYQRYQGEKLARRFNAFSYWTLSSTMDSHNVGRGRESVESALEEIQAKSLFVGIKTDMLFPVVEQQFLADHVPGAELAIIDSDYGHDGFLLEFEKLTRHILAFYQKASQPQPSVSLTSK</sequence>
<comment type="caution">
    <text evidence="2">Lacks conserved residue(s) required for the propagation of feature annotation.</text>
</comment>
<dbReference type="EC" id="2.3.1.31" evidence="2"/>
<comment type="subcellular location">
    <subcellularLocation>
        <location evidence="2">Cytoplasm</location>
    </subcellularLocation>
</comment>
<dbReference type="EMBL" id="CP120682">
    <property type="protein sequence ID" value="WKN35030.1"/>
    <property type="molecule type" value="Genomic_DNA"/>
</dbReference>
<evidence type="ECO:0000313" key="5">
    <source>
        <dbReference type="EMBL" id="WKN35030.1"/>
    </source>
</evidence>
<name>A0AA49GHR0_9BACT</name>
<gene>
    <name evidence="5" type="primary">metX</name>
    <name evidence="2" type="synonym">metXA</name>
    <name evidence="5" type="ORF">K4G66_21875</name>
</gene>
<comment type="pathway">
    <text evidence="2">Amino-acid biosynthesis; L-methionine biosynthesis via de novo pathway; O-acetyl-L-homoserine from L-homoserine: step 1/1.</text>
</comment>
<dbReference type="HAMAP" id="MF_00296">
    <property type="entry name" value="MetX_acyltransf"/>
    <property type="match status" value="1"/>
</dbReference>
<proteinExistence type="inferred from homology"/>
<dbReference type="InterPro" id="IPR000073">
    <property type="entry name" value="AB_hydrolase_1"/>
</dbReference>
<accession>A0AA49GHR0</accession>
<evidence type="ECO:0000256" key="3">
    <source>
        <dbReference type="PIRSR" id="PIRSR000443-1"/>
    </source>
</evidence>
<keyword evidence="2 5" id="KW-0012">Acyltransferase</keyword>
<dbReference type="GO" id="GO:0005737">
    <property type="term" value="C:cytoplasm"/>
    <property type="evidence" value="ECO:0007669"/>
    <property type="project" value="UniProtKB-SubCell"/>
</dbReference>
<evidence type="ECO:0000256" key="2">
    <source>
        <dbReference type="HAMAP-Rule" id="MF_00296"/>
    </source>
</evidence>
<dbReference type="SUPFAM" id="SSF53474">
    <property type="entry name" value="alpha/beta-Hydrolases"/>
    <property type="match status" value="1"/>
</dbReference>
<dbReference type="PANTHER" id="PTHR32268:SF11">
    <property type="entry name" value="HOMOSERINE O-ACETYLTRANSFERASE"/>
    <property type="match status" value="1"/>
</dbReference>
<comment type="catalytic activity">
    <reaction evidence="2">
        <text>L-homoserine + acetyl-CoA = O-acetyl-L-homoserine + CoA</text>
        <dbReference type="Rhea" id="RHEA:13701"/>
        <dbReference type="ChEBI" id="CHEBI:57287"/>
        <dbReference type="ChEBI" id="CHEBI:57288"/>
        <dbReference type="ChEBI" id="CHEBI:57476"/>
        <dbReference type="ChEBI" id="CHEBI:57716"/>
        <dbReference type="EC" id="2.3.1.31"/>
    </reaction>
</comment>
<feature type="active site" evidence="2 3">
    <location>
        <position position="319"/>
    </location>
</feature>
<dbReference type="PANTHER" id="PTHR32268">
    <property type="entry name" value="HOMOSERINE O-ACETYLTRANSFERASE"/>
    <property type="match status" value="1"/>
</dbReference>
<evidence type="ECO:0000259" key="4">
    <source>
        <dbReference type="Pfam" id="PF00561"/>
    </source>
</evidence>
<dbReference type="Gene3D" id="3.40.50.1820">
    <property type="entry name" value="alpha/beta hydrolase"/>
    <property type="match status" value="1"/>
</dbReference>
<dbReference type="NCBIfam" id="TIGR01392">
    <property type="entry name" value="homoserO_Ac_trn"/>
    <property type="match status" value="1"/>
</dbReference>
<evidence type="ECO:0000256" key="1">
    <source>
        <dbReference type="ARBA" id="ARBA00022679"/>
    </source>
</evidence>
<feature type="binding site" evidence="2">
    <location>
        <position position="202"/>
    </location>
    <ligand>
        <name>substrate</name>
    </ligand>
</feature>
<feature type="active site" evidence="2 3">
    <location>
        <position position="290"/>
    </location>
</feature>
<organism evidence="5">
    <name type="scientific">Roseihalotalea indica</name>
    <dbReference type="NCBI Taxonomy" id="2867963"/>
    <lineage>
        <taxon>Bacteria</taxon>
        <taxon>Pseudomonadati</taxon>
        <taxon>Bacteroidota</taxon>
        <taxon>Cytophagia</taxon>
        <taxon>Cytophagales</taxon>
        <taxon>Catalimonadaceae</taxon>
        <taxon>Roseihalotalea</taxon>
    </lineage>
</organism>